<dbReference type="InterPro" id="IPR036736">
    <property type="entry name" value="ACP-like_sf"/>
</dbReference>
<dbReference type="RefSeq" id="WP_140852024.1">
    <property type="nucleotide sequence ID" value="NZ_RCZC01000008.1"/>
</dbReference>
<accession>A0A502FHY6</accession>
<reference evidence="2 3" key="1">
    <citation type="journal article" date="2019" name="Environ. Microbiol.">
        <title>Species interactions and distinct microbial communities in high Arctic permafrost affected cryosols are associated with the CH4 and CO2 gas fluxes.</title>
        <authorList>
            <person name="Altshuler I."/>
            <person name="Hamel J."/>
            <person name="Turney S."/>
            <person name="Magnuson E."/>
            <person name="Levesque R."/>
            <person name="Greer C."/>
            <person name="Whyte L.G."/>
        </authorList>
    </citation>
    <scope>NUCLEOTIDE SEQUENCE [LARGE SCALE GENOMIC DNA]</scope>
    <source>
        <strain evidence="2 3">E6.1</strain>
    </source>
</reference>
<evidence type="ECO:0000313" key="2">
    <source>
        <dbReference type="EMBL" id="TPG49080.1"/>
    </source>
</evidence>
<dbReference type="Gene3D" id="1.10.1200.10">
    <property type="entry name" value="ACP-like"/>
    <property type="match status" value="1"/>
</dbReference>
<evidence type="ECO:0000259" key="1">
    <source>
        <dbReference type="PROSITE" id="PS50075"/>
    </source>
</evidence>
<dbReference type="PROSITE" id="PS50075">
    <property type="entry name" value="CARRIER"/>
    <property type="match status" value="1"/>
</dbReference>
<sequence>MLPDDYDQIDSTVRATLRDVLGLSEARAASLTADTALFGALPELDSMAVAGLLTEIEERLGILIEDDEVDGEMLETYGSLVRFAAAKTPR</sequence>
<dbReference type="AlphaFoldDB" id="A0A502FHY6"/>
<proteinExistence type="predicted"/>
<dbReference type="OrthoDB" id="2626117at2"/>
<keyword evidence="3" id="KW-1185">Reference proteome</keyword>
<protein>
    <submittedName>
        <fullName evidence="2">Acyl carrier protein</fullName>
    </submittedName>
</protein>
<feature type="domain" description="Carrier" evidence="1">
    <location>
        <begin position="7"/>
        <end position="88"/>
    </location>
</feature>
<dbReference type="Proteomes" id="UP000319931">
    <property type="component" value="Unassembled WGS sequence"/>
</dbReference>
<gene>
    <name evidence="2" type="ORF">EAH76_19890</name>
</gene>
<dbReference type="Pfam" id="PF00550">
    <property type="entry name" value="PP-binding"/>
    <property type="match status" value="1"/>
</dbReference>
<comment type="caution">
    <text evidence="2">The sequence shown here is derived from an EMBL/GenBank/DDBJ whole genome shotgun (WGS) entry which is preliminary data.</text>
</comment>
<dbReference type="EMBL" id="RCZC01000008">
    <property type="protein sequence ID" value="TPG49080.1"/>
    <property type="molecule type" value="Genomic_DNA"/>
</dbReference>
<name>A0A502FHY6_9SPHN</name>
<dbReference type="InterPro" id="IPR009081">
    <property type="entry name" value="PP-bd_ACP"/>
</dbReference>
<organism evidence="2 3">
    <name type="scientific">Sphingomonas glacialis</name>
    <dbReference type="NCBI Taxonomy" id="658225"/>
    <lineage>
        <taxon>Bacteria</taxon>
        <taxon>Pseudomonadati</taxon>
        <taxon>Pseudomonadota</taxon>
        <taxon>Alphaproteobacteria</taxon>
        <taxon>Sphingomonadales</taxon>
        <taxon>Sphingomonadaceae</taxon>
        <taxon>Sphingomonas</taxon>
    </lineage>
</organism>
<evidence type="ECO:0000313" key="3">
    <source>
        <dbReference type="Proteomes" id="UP000319931"/>
    </source>
</evidence>
<dbReference type="SUPFAM" id="SSF47336">
    <property type="entry name" value="ACP-like"/>
    <property type="match status" value="1"/>
</dbReference>